<evidence type="ECO:0000313" key="4">
    <source>
        <dbReference type="Proteomes" id="UP000077013"/>
    </source>
</evidence>
<evidence type="ECO:0000256" key="2">
    <source>
        <dbReference type="SAM" id="SignalP"/>
    </source>
</evidence>
<dbReference type="AlphaFoldDB" id="A0A167IJF1"/>
<organism evidence="3 4">
    <name type="scientific">Cochleicola gelatinilyticus</name>
    <dbReference type="NCBI Taxonomy" id="1763537"/>
    <lineage>
        <taxon>Bacteria</taxon>
        <taxon>Pseudomonadati</taxon>
        <taxon>Bacteroidota</taxon>
        <taxon>Flavobacteriia</taxon>
        <taxon>Flavobacteriales</taxon>
        <taxon>Flavobacteriaceae</taxon>
        <taxon>Cochleicola</taxon>
    </lineage>
</organism>
<gene>
    <name evidence="3" type="ORF">ULVI_02940</name>
</gene>
<proteinExistence type="predicted"/>
<dbReference type="EMBL" id="LRXL01000026">
    <property type="protein sequence ID" value="OAB79716.1"/>
    <property type="molecule type" value="Genomic_DNA"/>
</dbReference>
<evidence type="ECO:0008006" key="5">
    <source>
        <dbReference type="Google" id="ProtNLM"/>
    </source>
</evidence>
<dbReference type="OrthoDB" id="1068986at2"/>
<keyword evidence="4" id="KW-1185">Reference proteome</keyword>
<feature type="chain" id="PRO_5007888203" description="GLPGLI family protein" evidence="2">
    <location>
        <begin position="21"/>
        <end position="274"/>
    </location>
</feature>
<protein>
    <recommendedName>
        <fullName evidence="5">GLPGLI family protein</fullName>
    </recommendedName>
</protein>
<reference evidence="3 4" key="1">
    <citation type="submission" date="2016-02" db="EMBL/GenBank/DDBJ databases">
        <title>Ulvibacter sp. LPB0005, isolated from Thais luteostoma.</title>
        <authorList>
            <person name="Shin S.-K."/>
            <person name="Yi H."/>
        </authorList>
    </citation>
    <scope>NUCLEOTIDE SEQUENCE [LARGE SCALE GENOMIC DNA]</scope>
    <source>
        <strain evidence="3 4">LPB0005</strain>
    </source>
</reference>
<keyword evidence="2" id="KW-0732">Signal</keyword>
<dbReference type="STRING" id="1763537.ULVI_02940"/>
<evidence type="ECO:0000313" key="3">
    <source>
        <dbReference type="EMBL" id="OAB79716.1"/>
    </source>
</evidence>
<evidence type="ECO:0000256" key="1">
    <source>
        <dbReference type="SAM" id="MobiDB-lite"/>
    </source>
</evidence>
<dbReference type="RefSeq" id="WP_068589615.1">
    <property type="nucleotide sequence ID" value="NZ_LRXL01000026.1"/>
</dbReference>
<comment type="caution">
    <text evidence="3">The sequence shown here is derived from an EMBL/GenBank/DDBJ whole genome shotgun (WGS) entry which is preliminary data.</text>
</comment>
<dbReference type="Pfam" id="PF09697">
    <property type="entry name" value="Porph_ging"/>
    <property type="match status" value="1"/>
</dbReference>
<feature type="region of interest" description="Disordered" evidence="1">
    <location>
        <begin position="252"/>
        <end position="274"/>
    </location>
</feature>
<dbReference type="NCBIfam" id="TIGR01200">
    <property type="entry name" value="GLPGLI"/>
    <property type="match status" value="1"/>
</dbReference>
<dbReference type="Proteomes" id="UP000077013">
    <property type="component" value="Unassembled WGS sequence"/>
</dbReference>
<accession>A0A167IJF1</accession>
<feature type="signal peptide" evidence="2">
    <location>
        <begin position="1"/>
        <end position="20"/>
    </location>
</feature>
<dbReference type="InterPro" id="IPR005901">
    <property type="entry name" value="GLPGLI"/>
</dbReference>
<name>A0A167IJF1_9FLAO</name>
<sequence>MKAKYFLFSFFFFGIVSAIAQDFNGIATYKTHRSVDLKMDSTQMNVEMQASLQAQLRKQFQKEYTLSFTPSESIYKEIEKLDTPAPSLGGGITITVGGLSDVLYKNLKNSQYARQTEFIGKEFLVKDSLAVEDWVLEKESKNIGEYICFKATLTKEVTEETYNSELEDIEMVTKTRVTTAWYTPQIPVQNGPEMYGGLPGLILEISEGDYSILCTRVTLNPKEPLKIEVPKKGKEISQTKFDVIKKEKSRESIEMMKSNRKSNDGKSFSIKIGG</sequence>